<dbReference type="Proteomes" id="UP001059950">
    <property type="component" value="Chromosome"/>
</dbReference>
<gene>
    <name evidence="2" type="ORF">KDX31_13960</name>
</gene>
<dbReference type="EMBL" id="CP073344">
    <property type="protein sequence ID" value="UTW02451.1"/>
    <property type="molecule type" value="Genomic_DNA"/>
</dbReference>
<feature type="transmembrane region" description="Helical" evidence="1">
    <location>
        <begin position="37"/>
        <end position="52"/>
    </location>
</feature>
<evidence type="ECO:0000313" key="2">
    <source>
        <dbReference type="EMBL" id="UTW02451.1"/>
    </source>
</evidence>
<evidence type="ECO:0000313" key="3">
    <source>
        <dbReference type="Proteomes" id="UP001059950"/>
    </source>
</evidence>
<evidence type="ECO:0008006" key="4">
    <source>
        <dbReference type="Google" id="ProtNLM"/>
    </source>
</evidence>
<dbReference type="PANTHER" id="PTHR28008">
    <property type="entry name" value="DOMAIN PROTEIN, PUTATIVE (AFU_ORTHOLOGUE AFUA_3G10980)-RELATED"/>
    <property type="match status" value="1"/>
</dbReference>
<organism evidence="2 3">
    <name type="scientific">Amphritea atlantica</name>
    <dbReference type="NCBI Taxonomy" id="355243"/>
    <lineage>
        <taxon>Bacteria</taxon>
        <taxon>Pseudomonadati</taxon>
        <taxon>Pseudomonadota</taxon>
        <taxon>Gammaproteobacteria</taxon>
        <taxon>Oceanospirillales</taxon>
        <taxon>Oceanospirillaceae</taxon>
        <taxon>Amphritea</taxon>
    </lineage>
</organism>
<name>A0ABY5GU89_9GAMM</name>
<reference evidence="2" key="1">
    <citation type="submission" date="2021-04" db="EMBL/GenBank/DDBJ databases">
        <title>Oceanospirillales bacteria with DddD are important DMSP degraders in coastal seawater.</title>
        <authorList>
            <person name="Liu J."/>
        </authorList>
    </citation>
    <scope>NUCLEOTIDE SEQUENCE</scope>
    <source>
        <strain evidence="2">GY6</strain>
    </source>
</reference>
<feature type="transmembrane region" description="Helical" evidence="1">
    <location>
        <begin position="89"/>
        <end position="106"/>
    </location>
</feature>
<keyword evidence="3" id="KW-1185">Reference proteome</keyword>
<feature type="transmembrane region" description="Helical" evidence="1">
    <location>
        <begin position="59"/>
        <end position="77"/>
    </location>
</feature>
<sequence>MMLRSILFSLCAAALFYGLFRETPPPKLFNQSDKFGHLLGFAAMTLIALWTLSRRYFPLFIVGILILACSAEFIQEWLLPHRHFSIKDMYANLSGIALILVSWAVWRTGRHFFLAVSSKPDTLNLQPSEKHQ</sequence>
<accession>A0ABY5GU89</accession>
<keyword evidence="1" id="KW-0472">Membrane</keyword>
<dbReference type="PANTHER" id="PTHR28008:SF1">
    <property type="entry name" value="DOMAIN PROTEIN, PUTATIVE (AFU_ORTHOLOGUE AFUA_3G10980)-RELATED"/>
    <property type="match status" value="1"/>
</dbReference>
<proteinExistence type="predicted"/>
<protein>
    <recommendedName>
        <fullName evidence="4">VanZ like family protein</fullName>
    </recommendedName>
</protein>
<keyword evidence="1" id="KW-0812">Transmembrane</keyword>
<keyword evidence="1" id="KW-1133">Transmembrane helix</keyword>
<evidence type="ECO:0000256" key="1">
    <source>
        <dbReference type="SAM" id="Phobius"/>
    </source>
</evidence>